<reference evidence="2" key="1">
    <citation type="submission" date="2013-05" db="EMBL/GenBank/DDBJ databases">
        <authorList>
            <person name="Yim A.K.Y."/>
            <person name="Chan T.F."/>
            <person name="Ji K.M."/>
            <person name="Liu X.Y."/>
            <person name="Zhou J.W."/>
            <person name="Li R.Q."/>
            <person name="Yang K.Y."/>
            <person name="Li J."/>
            <person name="Li M."/>
            <person name="Law P.T.W."/>
            <person name="Wu Y.L."/>
            <person name="Cai Z.L."/>
            <person name="Qin H."/>
            <person name="Bao Y."/>
            <person name="Leung R.K.K."/>
            <person name="Ng P.K.S."/>
            <person name="Zou J."/>
            <person name="Zhong X.J."/>
            <person name="Ran P.X."/>
            <person name="Zhong N.S."/>
            <person name="Liu Z.G."/>
            <person name="Tsui S.K.W."/>
        </authorList>
    </citation>
    <scope>NUCLEOTIDE SEQUENCE</scope>
    <source>
        <strain evidence="2">Derf</strain>
        <tissue evidence="2">Whole organism</tissue>
    </source>
</reference>
<evidence type="ECO:0000313" key="3">
    <source>
        <dbReference type="Proteomes" id="UP000790347"/>
    </source>
</evidence>
<protein>
    <submittedName>
        <fullName evidence="2">Uncharacterized protein</fullName>
    </submittedName>
</protein>
<sequence>MIRTRTKVLRKLTKFQMIKKSTPQSILKNNEKYEKEMMKSSSMTMKFIPISDTDTPSRHICCRCKHQRIVHNGVGSKKIQLQTTATRKDEEIIQSINDGKITLHSFLLLSPHIQGRIRREWLRRNNRNIAATVDAAAADGDDDDDDDNDGISPLIASNRSTSSTNMMLTNKLKFQKMLNLLDDHDSPITTSTATTTINNNNNKTYKKKSLEKTIKTRIPICKSRVMIKTKHQSIDDDQAQSKKIKPKLTITKKIIPKHSYNLRCIASRAPTANKNDNSSSITNADCRLPIVKTKYQRSTVKLPNIMTRIKVKNTNNHNTHTSTKMATTRSIVTRAKTKTTTTLLKRIKTRILW</sequence>
<feature type="region of interest" description="Disordered" evidence="1">
    <location>
        <begin position="137"/>
        <end position="158"/>
    </location>
</feature>
<reference evidence="2" key="2">
    <citation type="journal article" date="2022" name="Res Sq">
        <title>Comparative Genomics Reveals Insights into the Divergent Evolution of Astigmatic Mites and Household Pest Adaptations.</title>
        <authorList>
            <person name="Xiong Q."/>
            <person name="Wan A.T.-Y."/>
            <person name="Liu X.-Y."/>
            <person name="Fung C.S.-H."/>
            <person name="Xiao X."/>
            <person name="Malainual N."/>
            <person name="Hou J."/>
            <person name="Wang L."/>
            <person name="Wang M."/>
            <person name="Yang K."/>
            <person name="Cui Y."/>
            <person name="Leung E."/>
            <person name="Nong W."/>
            <person name="Shin S.-K."/>
            <person name="Au S."/>
            <person name="Jeong K.Y."/>
            <person name="Chew F.T."/>
            <person name="Hui J."/>
            <person name="Leung T.F."/>
            <person name="Tungtrongchitr A."/>
            <person name="Zhong N."/>
            <person name="Liu Z."/>
            <person name="Tsui S."/>
        </authorList>
    </citation>
    <scope>NUCLEOTIDE SEQUENCE</scope>
    <source>
        <strain evidence="2">Derf</strain>
        <tissue evidence="2">Whole organism</tissue>
    </source>
</reference>
<dbReference type="AlphaFoldDB" id="A0A922L8I5"/>
<name>A0A922L8I5_DERFA</name>
<proteinExistence type="predicted"/>
<evidence type="ECO:0000313" key="2">
    <source>
        <dbReference type="EMBL" id="KAH9526554.1"/>
    </source>
</evidence>
<accession>A0A922L8I5</accession>
<keyword evidence="3" id="KW-1185">Reference proteome</keyword>
<gene>
    <name evidence="2" type="ORF">DERF_000630</name>
</gene>
<feature type="compositionally biased region" description="Acidic residues" evidence="1">
    <location>
        <begin position="139"/>
        <end position="149"/>
    </location>
</feature>
<organism evidence="2 3">
    <name type="scientific">Dermatophagoides farinae</name>
    <name type="common">American house dust mite</name>
    <dbReference type="NCBI Taxonomy" id="6954"/>
    <lineage>
        <taxon>Eukaryota</taxon>
        <taxon>Metazoa</taxon>
        <taxon>Ecdysozoa</taxon>
        <taxon>Arthropoda</taxon>
        <taxon>Chelicerata</taxon>
        <taxon>Arachnida</taxon>
        <taxon>Acari</taxon>
        <taxon>Acariformes</taxon>
        <taxon>Sarcoptiformes</taxon>
        <taxon>Astigmata</taxon>
        <taxon>Psoroptidia</taxon>
        <taxon>Analgoidea</taxon>
        <taxon>Pyroglyphidae</taxon>
        <taxon>Dermatophagoidinae</taxon>
        <taxon>Dermatophagoides</taxon>
    </lineage>
</organism>
<dbReference type="EMBL" id="ASGP02000001">
    <property type="protein sequence ID" value="KAH9526554.1"/>
    <property type="molecule type" value="Genomic_DNA"/>
</dbReference>
<comment type="caution">
    <text evidence="2">The sequence shown here is derived from an EMBL/GenBank/DDBJ whole genome shotgun (WGS) entry which is preliminary data.</text>
</comment>
<evidence type="ECO:0000256" key="1">
    <source>
        <dbReference type="SAM" id="MobiDB-lite"/>
    </source>
</evidence>
<dbReference type="Proteomes" id="UP000790347">
    <property type="component" value="Unassembled WGS sequence"/>
</dbReference>